<accession>A0A2A2JFC3</accession>
<reference evidence="1 2" key="1">
    <citation type="journal article" date="2017" name="Curr. Biol.">
        <title>Genome architecture and evolution of a unichromosomal asexual nematode.</title>
        <authorList>
            <person name="Fradin H."/>
            <person name="Zegar C."/>
            <person name="Gutwein M."/>
            <person name="Lucas J."/>
            <person name="Kovtun M."/>
            <person name="Corcoran D."/>
            <person name="Baugh L.R."/>
            <person name="Kiontke K."/>
            <person name="Gunsalus K."/>
            <person name="Fitch D.H."/>
            <person name="Piano F."/>
        </authorList>
    </citation>
    <scope>NUCLEOTIDE SEQUENCE [LARGE SCALE GENOMIC DNA]</scope>
    <source>
        <strain evidence="1">PF1309</strain>
    </source>
</reference>
<dbReference type="InterPro" id="IPR031793">
    <property type="entry name" value="KICSTOR_ITFG2"/>
</dbReference>
<organism evidence="1 2">
    <name type="scientific">Diploscapter pachys</name>
    <dbReference type="NCBI Taxonomy" id="2018661"/>
    <lineage>
        <taxon>Eukaryota</taxon>
        <taxon>Metazoa</taxon>
        <taxon>Ecdysozoa</taxon>
        <taxon>Nematoda</taxon>
        <taxon>Chromadorea</taxon>
        <taxon>Rhabditida</taxon>
        <taxon>Rhabditina</taxon>
        <taxon>Rhabditomorpha</taxon>
        <taxon>Rhabditoidea</taxon>
        <taxon>Rhabditidae</taxon>
        <taxon>Diploscapter</taxon>
    </lineage>
</organism>
<dbReference type="SUPFAM" id="SSF50978">
    <property type="entry name" value="WD40 repeat-like"/>
    <property type="match status" value="1"/>
</dbReference>
<dbReference type="AlphaFoldDB" id="A0A2A2JFC3"/>
<keyword evidence="2" id="KW-1185">Reference proteome</keyword>
<dbReference type="OrthoDB" id="9996127at2759"/>
<dbReference type="PANTHER" id="PTHR16317:SF1">
    <property type="entry name" value="KICSTOR COMPLEX PROTEIN ITFG2"/>
    <property type="match status" value="1"/>
</dbReference>
<evidence type="ECO:0000313" key="2">
    <source>
        <dbReference type="Proteomes" id="UP000218231"/>
    </source>
</evidence>
<dbReference type="InterPro" id="IPR036322">
    <property type="entry name" value="WD40_repeat_dom_sf"/>
</dbReference>
<sequence length="355" mass="38913">MLAQPNELPLSLELEQVYNAAISACRLVTISGPTADHQHRCFVVAGTSAGEINAIPCDSASAHCILMPTRHPNAISAIAAGCLTRPAKSQPNGMKEIISISSDGTLFCTALTTQNIASSVFYQIIQSNVNAAHIMDVDKDGWDELIVSMTDRVVRTFRYETDKKRLTPIHKWDVPSQITAFAIGESSANLCGVEMWLSQMAANYYVNLDLSKSQANVFPGSVYADSLIMPYRSLYIWLGTSSLVSIIIVANQRERLLQNPCGPIRSAAALKFNSFNVVVTLHATGKDLLIYGYNERNIKDSSIAPIARVRSLWRSDMLTACHWADDILIALSDCSGRINVYRLPITTLKSLITNS</sequence>
<proteinExistence type="predicted"/>
<dbReference type="PANTHER" id="PTHR16317">
    <property type="entry name" value="INTEGRIN ALPHA REPEAT DOMAIN-CONTAINING"/>
    <property type="match status" value="1"/>
</dbReference>
<comment type="caution">
    <text evidence="1">The sequence shown here is derived from an EMBL/GenBank/DDBJ whole genome shotgun (WGS) entry which is preliminary data.</text>
</comment>
<dbReference type="EMBL" id="LIAE01010477">
    <property type="protein sequence ID" value="PAV60269.1"/>
    <property type="molecule type" value="Genomic_DNA"/>
</dbReference>
<dbReference type="Proteomes" id="UP000218231">
    <property type="component" value="Unassembled WGS sequence"/>
</dbReference>
<dbReference type="STRING" id="2018661.A0A2A2JFC3"/>
<name>A0A2A2JFC3_9BILA</name>
<protein>
    <submittedName>
        <fullName evidence="1">Uncharacterized protein</fullName>
    </submittedName>
</protein>
<gene>
    <name evidence="1" type="ORF">WR25_07131</name>
</gene>
<evidence type="ECO:0000313" key="1">
    <source>
        <dbReference type="EMBL" id="PAV60269.1"/>
    </source>
</evidence>
<dbReference type="Pfam" id="PF15907">
    <property type="entry name" value="Itfg2"/>
    <property type="match status" value="1"/>
</dbReference>
<dbReference type="GO" id="GO:0032006">
    <property type="term" value="P:regulation of TOR signaling"/>
    <property type="evidence" value="ECO:0007669"/>
    <property type="project" value="TreeGrafter"/>
</dbReference>